<dbReference type="Gene3D" id="3.80.10.10">
    <property type="entry name" value="Ribonuclease Inhibitor"/>
    <property type="match status" value="1"/>
</dbReference>
<name>A0A2N1J9A3_9BASI</name>
<dbReference type="STRING" id="2020962.A0A2N1J9A3"/>
<dbReference type="Proteomes" id="UP000232875">
    <property type="component" value="Unassembled WGS sequence"/>
</dbReference>
<evidence type="ECO:0000256" key="2">
    <source>
        <dbReference type="ARBA" id="ARBA00022614"/>
    </source>
</evidence>
<dbReference type="PANTHER" id="PTHR10552">
    <property type="entry name" value="U2 SMALL NUCLEAR RIBONUCLEOPROTEIN A"/>
    <property type="match status" value="1"/>
</dbReference>
<dbReference type="Pfam" id="PF14580">
    <property type="entry name" value="LRR_9"/>
    <property type="match status" value="1"/>
</dbReference>
<feature type="compositionally biased region" description="Low complexity" evidence="7">
    <location>
        <begin position="179"/>
        <end position="192"/>
    </location>
</feature>
<feature type="region of interest" description="Disordered" evidence="7">
    <location>
        <begin position="167"/>
        <end position="192"/>
    </location>
</feature>
<dbReference type="InterPro" id="IPR032675">
    <property type="entry name" value="LRR_dom_sf"/>
</dbReference>
<dbReference type="FunFam" id="3.80.10.10:FF:000026">
    <property type="entry name" value="U2 small nuclear ribonucleoprotein A"/>
    <property type="match status" value="1"/>
</dbReference>
<dbReference type="AlphaFoldDB" id="A0A2N1J9A3"/>
<organism evidence="8 9">
    <name type="scientific">Malassezia vespertilionis</name>
    <dbReference type="NCBI Taxonomy" id="2020962"/>
    <lineage>
        <taxon>Eukaryota</taxon>
        <taxon>Fungi</taxon>
        <taxon>Dikarya</taxon>
        <taxon>Basidiomycota</taxon>
        <taxon>Ustilaginomycotina</taxon>
        <taxon>Malasseziomycetes</taxon>
        <taxon>Malasseziales</taxon>
        <taxon>Malasseziaceae</taxon>
        <taxon>Malassezia</taxon>
    </lineage>
</organism>
<dbReference type="SUPFAM" id="SSF52058">
    <property type="entry name" value="L domain-like"/>
    <property type="match status" value="1"/>
</dbReference>
<dbReference type="RefSeq" id="XP_056063934.1">
    <property type="nucleotide sequence ID" value="XM_056207959.1"/>
</dbReference>
<dbReference type="GO" id="GO:0030620">
    <property type="term" value="F:U2 snRNA binding"/>
    <property type="evidence" value="ECO:0007669"/>
    <property type="project" value="InterPro"/>
</dbReference>
<dbReference type="GeneID" id="80902651"/>
<evidence type="ECO:0000256" key="4">
    <source>
        <dbReference type="ARBA" id="ARBA00023242"/>
    </source>
</evidence>
<evidence type="ECO:0000256" key="7">
    <source>
        <dbReference type="SAM" id="MobiDB-lite"/>
    </source>
</evidence>
<dbReference type="OrthoDB" id="433501at2759"/>
<dbReference type="GO" id="GO:0005686">
    <property type="term" value="C:U2 snRNP"/>
    <property type="evidence" value="ECO:0007669"/>
    <property type="project" value="TreeGrafter"/>
</dbReference>
<reference evidence="8 9" key="1">
    <citation type="submission" date="2017-10" db="EMBL/GenBank/DDBJ databases">
        <title>A novel species of cold-tolerant Malassezia isolated from bats.</title>
        <authorList>
            <person name="Lorch J.M."/>
            <person name="Palmer J.M."/>
            <person name="Vanderwolf K.J."/>
            <person name="Schmidt K.Z."/>
            <person name="Verant M.L."/>
            <person name="Weller T.J."/>
            <person name="Blehert D.S."/>
        </authorList>
    </citation>
    <scope>NUCLEOTIDE SEQUENCE [LARGE SCALE GENOMIC DNA]</scope>
    <source>
        <strain evidence="8 9">NWHC:44797-103</strain>
    </source>
</reference>
<dbReference type="InterPro" id="IPR044640">
    <property type="entry name" value="RU2A"/>
</dbReference>
<keyword evidence="9" id="KW-1185">Reference proteome</keyword>
<evidence type="ECO:0000256" key="1">
    <source>
        <dbReference type="ARBA" id="ARBA00004123"/>
    </source>
</evidence>
<comment type="similarity">
    <text evidence="5">Belongs to the U2 small nuclear ribonucleoprotein A family.</text>
</comment>
<gene>
    <name evidence="8" type="primary">LEA1</name>
    <name evidence="8" type="ORF">MVES_002984</name>
</gene>
<evidence type="ECO:0000256" key="5">
    <source>
        <dbReference type="ARBA" id="ARBA00024196"/>
    </source>
</evidence>
<evidence type="ECO:0000313" key="9">
    <source>
        <dbReference type="Proteomes" id="UP000232875"/>
    </source>
</evidence>
<keyword evidence="3" id="KW-0677">Repeat</keyword>
<keyword evidence="4" id="KW-0539">Nucleus</keyword>
<dbReference type="PANTHER" id="PTHR10552:SF6">
    <property type="entry name" value="U2 SMALL NUCLEAR RIBONUCLEOPROTEIN A"/>
    <property type="match status" value="1"/>
</dbReference>
<dbReference type="EMBL" id="KZ454992">
    <property type="protein sequence ID" value="PKI83052.1"/>
    <property type="molecule type" value="Genomic_DNA"/>
</dbReference>
<evidence type="ECO:0000256" key="6">
    <source>
        <dbReference type="ARBA" id="ARBA00024238"/>
    </source>
</evidence>
<comment type="subcellular location">
    <subcellularLocation>
        <location evidence="1">Nucleus</location>
    </subcellularLocation>
</comment>
<protein>
    <recommendedName>
        <fullName evidence="6">U2 small nuclear ribonucleoprotein A'</fullName>
    </recommendedName>
</protein>
<accession>A0A2N1J9A3</accession>
<keyword evidence="2" id="KW-0433">Leucine-rich repeat</keyword>
<evidence type="ECO:0000313" key="8">
    <source>
        <dbReference type="EMBL" id="PKI83052.1"/>
    </source>
</evidence>
<dbReference type="GO" id="GO:0000398">
    <property type="term" value="P:mRNA splicing, via spliceosome"/>
    <property type="evidence" value="ECO:0007669"/>
    <property type="project" value="InterPro"/>
</dbReference>
<proteinExistence type="inferred from homology"/>
<sequence length="232" mass="26336">MKLSAELLGELDSALNPLKERELDLRGLKIAVIENLGATRDQNDCLDLTDNEIKFLGNFPRLSRLGALLLANNLVSRIDPRLYQQLPNLRSLVLSNNAVHEFRQVVPLRKMRRLEYLSLLGNPIAREKHYREFVLWRIPSVRVLDYQRVSEKERAYARTLFETPDGRPTELAVHMSGTSSAPHPSKAPSAAPGRLLTAEERASIADAIERSTSLEEVRRLEERLKLGYLPHA</sequence>
<evidence type="ECO:0000256" key="3">
    <source>
        <dbReference type="ARBA" id="ARBA00022737"/>
    </source>
</evidence>